<name>A0A2W6NED9_9BACL</name>
<gene>
    <name evidence="1" type="ORF">DN757_17665</name>
</gene>
<comment type="caution">
    <text evidence="1">The sequence shown here is derived from an EMBL/GenBank/DDBJ whole genome shotgun (WGS) entry which is preliminary data.</text>
</comment>
<dbReference type="Proteomes" id="UP000249204">
    <property type="component" value="Unassembled WGS sequence"/>
</dbReference>
<sequence>MLNECEIEYDTLIGFIQDSNLENELNQYLYAKIKDCDDKEQLEAFLRLITNEQEDDLQQKNYI</sequence>
<evidence type="ECO:0000313" key="1">
    <source>
        <dbReference type="EMBL" id="PZT54357.1"/>
    </source>
</evidence>
<proteinExistence type="predicted"/>
<dbReference type="AlphaFoldDB" id="A0A2W6NED9"/>
<dbReference type="RefSeq" id="WP_111271513.1">
    <property type="nucleotide sequence ID" value="NZ_QKWW01000048.1"/>
</dbReference>
<dbReference type="EMBL" id="QKWW01000048">
    <property type="protein sequence ID" value="PZT54357.1"/>
    <property type="molecule type" value="Genomic_DNA"/>
</dbReference>
<evidence type="ECO:0000313" key="2">
    <source>
        <dbReference type="Proteomes" id="UP000249204"/>
    </source>
</evidence>
<accession>A0A2W6NED9</accession>
<reference evidence="1 2" key="1">
    <citation type="submission" date="2018-06" db="EMBL/GenBank/DDBJ databases">
        <title>Isolation of heavy metals resistant Paenibacillus silvae NC2 from Gold-Copper mine in ZiJin, China.</title>
        <authorList>
            <person name="Xu J."/>
            <person name="Mazhar H.S."/>
            <person name="Rensing C."/>
        </authorList>
    </citation>
    <scope>NUCLEOTIDE SEQUENCE [LARGE SCALE GENOMIC DNA]</scope>
    <source>
        <strain evidence="1 2">NC2</strain>
    </source>
</reference>
<organism evidence="1 2">
    <name type="scientific">Paenibacillus silvae</name>
    <dbReference type="NCBI Taxonomy" id="1325358"/>
    <lineage>
        <taxon>Bacteria</taxon>
        <taxon>Bacillati</taxon>
        <taxon>Bacillota</taxon>
        <taxon>Bacilli</taxon>
        <taxon>Bacillales</taxon>
        <taxon>Paenibacillaceae</taxon>
        <taxon>Paenibacillus</taxon>
    </lineage>
</organism>
<protein>
    <submittedName>
        <fullName evidence="1">Uncharacterized protein</fullName>
    </submittedName>
</protein>